<comment type="caution">
    <text evidence="1">The sequence shown here is derived from an EMBL/GenBank/DDBJ whole genome shotgun (WGS) entry which is preliminary data.</text>
</comment>
<dbReference type="Proteomes" id="UP000545761">
    <property type="component" value="Unassembled WGS sequence"/>
</dbReference>
<protein>
    <submittedName>
        <fullName evidence="1">AAA family ATPase</fullName>
    </submittedName>
</protein>
<reference evidence="1 2" key="1">
    <citation type="submission" date="2020-07" db="EMBL/GenBank/DDBJ databases">
        <title>Streptomyces isolated from Indian soil.</title>
        <authorList>
            <person name="Mandal S."/>
            <person name="Maiti P.K."/>
        </authorList>
    </citation>
    <scope>NUCLEOTIDE SEQUENCE [LARGE SCALE GENOMIC DNA]</scope>
    <source>
        <strain evidence="1 2">PSKA28</strain>
    </source>
</reference>
<accession>A0A7W0DN09</accession>
<dbReference type="AlphaFoldDB" id="A0A7W0DN09"/>
<dbReference type="RefSeq" id="WP_181659060.1">
    <property type="nucleotide sequence ID" value="NZ_JACEHE010000012.1"/>
</dbReference>
<dbReference type="Gene3D" id="3.40.50.300">
    <property type="entry name" value="P-loop containing nucleotide triphosphate hydrolases"/>
    <property type="match status" value="1"/>
</dbReference>
<gene>
    <name evidence="1" type="ORF">H1D24_20290</name>
</gene>
<organism evidence="1 2">
    <name type="scientific">Streptomyces himalayensis subsp. himalayensis</name>
    <dbReference type="NCBI Taxonomy" id="2756131"/>
    <lineage>
        <taxon>Bacteria</taxon>
        <taxon>Bacillati</taxon>
        <taxon>Actinomycetota</taxon>
        <taxon>Actinomycetes</taxon>
        <taxon>Kitasatosporales</taxon>
        <taxon>Streptomycetaceae</taxon>
        <taxon>Streptomyces</taxon>
        <taxon>Streptomyces himalayensis</taxon>
    </lineage>
</organism>
<evidence type="ECO:0000313" key="1">
    <source>
        <dbReference type="EMBL" id="MBA2948089.1"/>
    </source>
</evidence>
<sequence>MLTVMLGGVPGVGKSTVAGRLLELAQDGSHLVQWDRGVR</sequence>
<proteinExistence type="predicted"/>
<name>A0A7W0DN09_9ACTN</name>
<dbReference type="SUPFAM" id="SSF52540">
    <property type="entry name" value="P-loop containing nucleoside triphosphate hydrolases"/>
    <property type="match status" value="1"/>
</dbReference>
<evidence type="ECO:0000313" key="2">
    <source>
        <dbReference type="Proteomes" id="UP000545761"/>
    </source>
</evidence>
<dbReference type="EMBL" id="JACEHE010000012">
    <property type="protein sequence ID" value="MBA2948089.1"/>
    <property type="molecule type" value="Genomic_DNA"/>
</dbReference>
<dbReference type="InterPro" id="IPR027417">
    <property type="entry name" value="P-loop_NTPase"/>
</dbReference>